<comment type="caution">
    <text evidence="2">The sequence shown here is derived from an EMBL/GenBank/DDBJ whole genome shotgun (WGS) entry which is preliminary data.</text>
</comment>
<sequence>MRYLPISHKIFVTHAPFHLSSLLIISFFTSFPRLFPLAAVDQSKNEKSLFDRKLENELAIPPQPSRFSPLFTHFISDGRLKGFYFSFVMIPPTEREGKSAISSEMDKRVVP</sequence>
<organism evidence="2 3">
    <name type="scientific">Trichonephila clavata</name>
    <name type="common">Joro spider</name>
    <name type="synonym">Nephila clavata</name>
    <dbReference type="NCBI Taxonomy" id="2740835"/>
    <lineage>
        <taxon>Eukaryota</taxon>
        <taxon>Metazoa</taxon>
        <taxon>Ecdysozoa</taxon>
        <taxon>Arthropoda</taxon>
        <taxon>Chelicerata</taxon>
        <taxon>Arachnida</taxon>
        <taxon>Araneae</taxon>
        <taxon>Araneomorphae</taxon>
        <taxon>Entelegynae</taxon>
        <taxon>Araneoidea</taxon>
        <taxon>Nephilidae</taxon>
        <taxon>Trichonephila</taxon>
    </lineage>
</organism>
<evidence type="ECO:0000256" key="1">
    <source>
        <dbReference type="SAM" id="Phobius"/>
    </source>
</evidence>
<feature type="transmembrane region" description="Helical" evidence="1">
    <location>
        <begin position="20"/>
        <end position="40"/>
    </location>
</feature>
<dbReference type="AlphaFoldDB" id="A0A8X6GYZ3"/>
<evidence type="ECO:0000313" key="3">
    <source>
        <dbReference type="Proteomes" id="UP000887116"/>
    </source>
</evidence>
<protein>
    <submittedName>
        <fullName evidence="2">Uncharacterized protein</fullName>
    </submittedName>
</protein>
<keyword evidence="3" id="KW-1185">Reference proteome</keyword>
<accession>A0A8X6GYZ3</accession>
<gene>
    <name evidence="2" type="ORF">TNCT_126331</name>
</gene>
<name>A0A8X6GYZ3_TRICU</name>
<dbReference type="Proteomes" id="UP000887116">
    <property type="component" value="Unassembled WGS sequence"/>
</dbReference>
<dbReference type="EMBL" id="BMAO01017081">
    <property type="protein sequence ID" value="GFR13173.1"/>
    <property type="molecule type" value="Genomic_DNA"/>
</dbReference>
<proteinExistence type="predicted"/>
<keyword evidence="1" id="KW-0472">Membrane</keyword>
<evidence type="ECO:0000313" key="2">
    <source>
        <dbReference type="EMBL" id="GFR13173.1"/>
    </source>
</evidence>
<keyword evidence="1" id="KW-1133">Transmembrane helix</keyword>
<keyword evidence="1" id="KW-0812">Transmembrane</keyword>
<reference evidence="2" key="1">
    <citation type="submission" date="2020-07" db="EMBL/GenBank/DDBJ databases">
        <title>Multicomponent nature underlies the extraordinary mechanical properties of spider dragline silk.</title>
        <authorList>
            <person name="Kono N."/>
            <person name="Nakamura H."/>
            <person name="Mori M."/>
            <person name="Yoshida Y."/>
            <person name="Ohtoshi R."/>
            <person name="Malay A.D."/>
            <person name="Moran D.A.P."/>
            <person name="Tomita M."/>
            <person name="Numata K."/>
            <person name="Arakawa K."/>
        </authorList>
    </citation>
    <scope>NUCLEOTIDE SEQUENCE</scope>
</reference>